<reference evidence="1 2" key="1">
    <citation type="submission" date="2016-03" db="EMBL/GenBank/DDBJ databases">
        <title>Genome sequence of Rhodococcus kyotonensis KB10.</title>
        <authorList>
            <person name="Jeong H."/>
            <person name="Hong C.E."/>
            <person name="Jo S.H."/>
            <person name="Park J.M."/>
        </authorList>
    </citation>
    <scope>NUCLEOTIDE SEQUENCE [LARGE SCALE GENOMIC DNA]</scope>
    <source>
        <strain evidence="1 2">KB10</strain>
    </source>
</reference>
<dbReference type="PANTHER" id="PTHR42870:SF1">
    <property type="entry name" value="NON-SPECIFIC LIPID-TRANSFER PROTEIN-LIKE 2"/>
    <property type="match status" value="1"/>
</dbReference>
<dbReference type="InterPro" id="IPR016039">
    <property type="entry name" value="Thiolase-like"/>
</dbReference>
<keyword evidence="2" id="KW-1185">Reference proteome</keyword>
<dbReference type="GO" id="GO:0016746">
    <property type="term" value="F:acyltransferase activity"/>
    <property type="evidence" value="ECO:0007669"/>
    <property type="project" value="InterPro"/>
</dbReference>
<evidence type="ECO:0008006" key="3">
    <source>
        <dbReference type="Google" id="ProtNLM"/>
    </source>
</evidence>
<dbReference type="SUPFAM" id="SSF53901">
    <property type="entry name" value="Thiolase-like"/>
    <property type="match status" value="1"/>
</dbReference>
<name>A0A177YKT3_9NOCA</name>
<comment type="caution">
    <text evidence="1">The sequence shown here is derived from an EMBL/GenBank/DDBJ whole genome shotgun (WGS) entry which is preliminary data.</text>
</comment>
<dbReference type="Gene3D" id="3.40.47.10">
    <property type="match status" value="1"/>
</dbReference>
<dbReference type="EMBL" id="LVHI01000005">
    <property type="protein sequence ID" value="OAK56202.1"/>
    <property type="molecule type" value="Genomic_DNA"/>
</dbReference>
<dbReference type="PANTHER" id="PTHR42870">
    <property type="entry name" value="ACETYL-COA C-ACETYLTRANSFERASE"/>
    <property type="match status" value="1"/>
</dbReference>
<dbReference type="AlphaFoldDB" id="A0A177YKT3"/>
<organism evidence="1 2">
    <name type="scientific">Rhodococcoides kyotonense</name>
    <dbReference type="NCBI Taxonomy" id="398843"/>
    <lineage>
        <taxon>Bacteria</taxon>
        <taxon>Bacillati</taxon>
        <taxon>Actinomycetota</taxon>
        <taxon>Actinomycetes</taxon>
        <taxon>Mycobacteriales</taxon>
        <taxon>Nocardiaceae</taxon>
        <taxon>Rhodococcoides</taxon>
    </lineage>
</organism>
<sequence>MPTPATPATSSPTAQLRRGRASSFGPVHIAGIATTSWVPEHNAVVDELVYRAVYDALDAASINRHEIGLTVTSSMDLFDGRSISSGLTNSASGGYLKDSYRLESDVGTAIIAAAQAIAAGDVDVAVAVGAYNPETSVTGDARQQFLQQLSNMAFDAHFARPIGLTAHASYGLHASWALSEQETSLEELAELAAQQINVAAESSRSLRAAPVTAADVLASAQVSSPLTELMLPAYSTGAAAVVLASPQRAARANSRGAIISGVGHATGAYLESTEWLRDPGASTSRAAAAAYRSAGISDPAETVDLVEFTAPSIALYHPFLQALAVNKNLPATSINPSGGVAGNYPGLANGALRLLEAVERIENNPDHRTGVVHSVDTITGTATLDSTVLVVEGA</sequence>
<accession>A0A177YKT3</accession>
<evidence type="ECO:0000313" key="1">
    <source>
        <dbReference type="EMBL" id="OAK56202.1"/>
    </source>
</evidence>
<gene>
    <name evidence="1" type="ORF">A3K89_17120</name>
</gene>
<proteinExistence type="predicted"/>
<evidence type="ECO:0000313" key="2">
    <source>
        <dbReference type="Proteomes" id="UP000077519"/>
    </source>
</evidence>
<protein>
    <recommendedName>
        <fullName evidence="3">Acetyl-CoA acetyltransferase</fullName>
    </recommendedName>
</protein>
<dbReference type="Proteomes" id="UP000077519">
    <property type="component" value="Unassembled WGS sequence"/>
</dbReference>